<accession>A0AAD4JR28</accession>
<keyword evidence="10" id="KW-0342">GTP-binding</keyword>
<dbReference type="Pfam" id="PF20266">
    <property type="entry name" value="Mab-21_C"/>
    <property type="match status" value="1"/>
</dbReference>
<evidence type="ECO:0000256" key="11">
    <source>
        <dbReference type="ARBA" id="ARBA00023211"/>
    </source>
</evidence>
<evidence type="ECO:0008006" key="16">
    <source>
        <dbReference type="Google" id="ProtNLM"/>
    </source>
</evidence>
<dbReference type="InterPro" id="IPR046906">
    <property type="entry name" value="Mab-21_HhH/H2TH-like"/>
</dbReference>
<protein>
    <recommendedName>
        <fullName evidence="16">Mab-21-like nucleotidyltransferase domain-containing protein</fullName>
    </recommendedName>
</protein>
<evidence type="ECO:0000256" key="7">
    <source>
        <dbReference type="ARBA" id="ARBA00022741"/>
    </source>
</evidence>
<organism evidence="14 15">
    <name type="scientific">Drosophila rubida</name>
    <dbReference type="NCBI Taxonomy" id="30044"/>
    <lineage>
        <taxon>Eukaryota</taxon>
        <taxon>Metazoa</taxon>
        <taxon>Ecdysozoa</taxon>
        <taxon>Arthropoda</taxon>
        <taxon>Hexapoda</taxon>
        <taxon>Insecta</taxon>
        <taxon>Pterygota</taxon>
        <taxon>Neoptera</taxon>
        <taxon>Endopterygota</taxon>
        <taxon>Diptera</taxon>
        <taxon>Brachycera</taxon>
        <taxon>Muscomorpha</taxon>
        <taxon>Ephydroidea</taxon>
        <taxon>Drosophilidae</taxon>
        <taxon>Drosophila</taxon>
    </lineage>
</organism>
<dbReference type="InterPro" id="IPR024810">
    <property type="entry name" value="MAB21L/cGLR"/>
</dbReference>
<sequence>MAGSAAHNIRLYNNDEFDVLLELRSFPNHKRINQVRNRSRPGYVFLDLSGVCTEDAVGLELVNNPKGYLDRSCLMKWMHHLFHAIMNKYGICFTIHAKSLSRHFSIDFMPAVKIERAKSSTWYAIPKVKSGPGNMANFTFLISDVQSELELINRCGFSMKTALRLLQVLHTSKNLKKLSCYHMITVAIWLHRNLGHHTVNPMSITDALFVLLTDLCDAFKKKHLGYVWNAKLNILDNFTPTEMSHYASELSGVYKTLKVYHRNESTLNFSRYSYSYI</sequence>
<dbReference type="GO" id="GO:0016779">
    <property type="term" value="F:nucleotidyltransferase activity"/>
    <property type="evidence" value="ECO:0007669"/>
    <property type="project" value="UniProtKB-KW"/>
</dbReference>
<keyword evidence="6" id="KW-0479">Metal-binding</keyword>
<dbReference type="Gene3D" id="1.10.1410.40">
    <property type="match status" value="1"/>
</dbReference>
<keyword evidence="9" id="KW-0460">Magnesium</keyword>
<dbReference type="GO" id="GO:0005525">
    <property type="term" value="F:GTP binding"/>
    <property type="evidence" value="ECO:0007669"/>
    <property type="project" value="UniProtKB-KW"/>
</dbReference>
<dbReference type="Gene3D" id="3.30.460.90">
    <property type="match status" value="1"/>
</dbReference>
<evidence type="ECO:0000256" key="10">
    <source>
        <dbReference type="ARBA" id="ARBA00023134"/>
    </source>
</evidence>
<evidence type="ECO:0000259" key="13">
    <source>
        <dbReference type="Pfam" id="PF20266"/>
    </source>
</evidence>
<comment type="cofactor">
    <cofactor evidence="2">
        <name>Mg(2+)</name>
        <dbReference type="ChEBI" id="CHEBI:18420"/>
    </cofactor>
</comment>
<feature type="domain" description="Mab-21-like nucleotidyltransferase" evidence="12">
    <location>
        <begin position="9"/>
        <end position="120"/>
    </location>
</feature>
<evidence type="ECO:0000256" key="6">
    <source>
        <dbReference type="ARBA" id="ARBA00022723"/>
    </source>
</evidence>
<comment type="cofactor">
    <cofactor evidence="1">
        <name>Mn(2+)</name>
        <dbReference type="ChEBI" id="CHEBI:29035"/>
    </cofactor>
</comment>
<evidence type="ECO:0000259" key="12">
    <source>
        <dbReference type="Pfam" id="PF03281"/>
    </source>
</evidence>
<dbReference type="GO" id="GO:0046872">
    <property type="term" value="F:metal ion binding"/>
    <property type="evidence" value="ECO:0007669"/>
    <property type="project" value="UniProtKB-KW"/>
</dbReference>
<reference evidence="14" key="1">
    <citation type="journal article" date="2021" name="Mol. Ecol. Resour.">
        <title>Phylogenomic analyses of the genus Drosophila reveals genomic signals of climate adaptation.</title>
        <authorList>
            <person name="Li F."/>
            <person name="Rane R.V."/>
            <person name="Luria V."/>
            <person name="Xiong Z."/>
            <person name="Chen J."/>
            <person name="Li Z."/>
            <person name="Catullo R.A."/>
            <person name="Griffin P.C."/>
            <person name="Schiffer M."/>
            <person name="Pearce S."/>
            <person name="Lee S.F."/>
            <person name="McElroy K."/>
            <person name="Stocker A."/>
            <person name="Shirriffs J."/>
            <person name="Cockerell F."/>
            <person name="Coppin C."/>
            <person name="Sgro C.M."/>
            <person name="Karger A."/>
            <person name="Cain J.W."/>
            <person name="Weber J.A."/>
            <person name="Santpere G."/>
            <person name="Kirschner M.W."/>
            <person name="Hoffmann A.A."/>
            <person name="Oakeshott J.G."/>
            <person name="Zhang G."/>
        </authorList>
    </citation>
    <scope>NUCLEOTIDE SEQUENCE</scope>
    <source>
        <strain evidence="14">BGI-SZ-2011g</strain>
    </source>
</reference>
<keyword evidence="4" id="KW-0808">Transferase</keyword>
<evidence type="ECO:0000256" key="9">
    <source>
        <dbReference type="ARBA" id="ARBA00022842"/>
    </source>
</evidence>
<dbReference type="Pfam" id="PF03281">
    <property type="entry name" value="Mab-21"/>
    <property type="match status" value="1"/>
</dbReference>
<evidence type="ECO:0000256" key="1">
    <source>
        <dbReference type="ARBA" id="ARBA00001936"/>
    </source>
</evidence>
<evidence type="ECO:0000256" key="2">
    <source>
        <dbReference type="ARBA" id="ARBA00001946"/>
    </source>
</evidence>
<keyword evidence="5" id="KW-0548">Nucleotidyltransferase</keyword>
<dbReference type="SMART" id="SM01265">
    <property type="entry name" value="Mab-21"/>
    <property type="match status" value="1"/>
</dbReference>
<evidence type="ECO:0000256" key="5">
    <source>
        <dbReference type="ARBA" id="ARBA00022695"/>
    </source>
</evidence>
<dbReference type="GO" id="GO:0005524">
    <property type="term" value="F:ATP binding"/>
    <property type="evidence" value="ECO:0007669"/>
    <property type="project" value="UniProtKB-KW"/>
</dbReference>
<dbReference type="InterPro" id="IPR046903">
    <property type="entry name" value="Mab-21-like_nuc_Trfase"/>
</dbReference>
<evidence type="ECO:0000313" key="14">
    <source>
        <dbReference type="EMBL" id="KAH8355045.1"/>
    </source>
</evidence>
<feature type="non-terminal residue" evidence="14">
    <location>
        <position position="1"/>
    </location>
</feature>
<dbReference type="AlphaFoldDB" id="A0AAD4JR28"/>
<dbReference type="PANTHER" id="PTHR10656:SF42">
    <property type="entry name" value="CYCLIC GMP-AMP SYNTHASE-LIKE PROTEIN-RELATED"/>
    <property type="match status" value="1"/>
</dbReference>
<gene>
    <name evidence="14" type="ORF">KR093_004430</name>
</gene>
<evidence type="ECO:0000256" key="8">
    <source>
        <dbReference type="ARBA" id="ARBA00022840"/>
    </source>
</evidence>
<keyword evidence="8" id="KW-0067">ATP-binding</keyword>
<evidence type="ECO:0000313" key="15">
    <source>
        <dbReference type="Proteomes" id="UP001200034"/>
    </source>
</evidence>
<keyword evidence="15" id="KW-1185">Reference proteome</keyword>
<dbReference type="Proteomes" id="UP001200034">
    <property type="component" value="Unassembled WGS sequence"/>
</dbReference>
<name>A0AAD4JR28_9MUSC</name>
<feature type="domain" description="Mab-21-like HhH/H2TH-like" evidence="13">
    <location>
        <begin position="159"/>
        <end position="250"/>
    </location>
</feature>
<dbReference type="PANTHER" id="PTHR10656">
    <property type="entry name" value="CELL FATE DETERMINING PROTEIN MAB21-RELATED"/>
    <property type="match status" value="1"/>
</dbReference>
<dbReference type="EMBL" id="JAJJHW010003889">
    <property type="protein sequence ID" value="KAH8355045.1"/>
    <property type="molecule type" value="Genomic_DNA"/>
</dbReference>
<evidence type="ECO:0000256" key="4">
    <source>
        <dbReference type="ARBA" id="ARBA00022679"/>
    </source>
</evidence>
<proteinExistence type="inferred from homology"/>
<keyword evidence="7" id="KW-0547">Nucleotide-binding</keyword>
<keyword evidence="11" id="KW-0464">Manganese</keyword>
<comment type="similarity">
    <text evidence="3">Belongs to the mab-21 family.</text>
</comment>
<evidence type="ECO:0000256" key="3">
    <source>
        <dbReference type="ARBA" id="ARBA00008307"/>
    </source>
</evidence>
<comment type="caution">
    <text evidence="14">The sequence shown here is derived from an EMBL/GenBank/DDBJ whole genome shotgun (WGS) entry which is preliminary data.</text>
</comment>